<evidence type="ECO:0000313" key="4">
    <source>
        <dbReference type="Proteomes" id="UP001060504"/>
    </source>
</evidence>
<feature type="domain" description="DUF732" evidence="2">
    <location>
        <begin position="56"/>
        <end position="130"/>
    </location>
</feature>
<comment type="caution">
    <text evidence="3">The sequence shown here is derived from an EMBL/GenBank/DDBJ whole genome shotgun (WGS) entry which is preliminary data.</text>
</comment>
<name>A0ABQ4VCE9_9MYCO</name>
<keyword evidence="1" id="KW-0732">Signal</keyword>
<dbReference type="InterPro" id="IPR007969">
    <property type="entry name" value="DUF732"/>
</dbReference>
<sequence length="130" mass="13636">MTGRTAFAVSLSRKPWALFNWAMRATKFAAVAGCLAAGAIALNLAAPASADYDTVGYLHALDQAGLIGPNVRSQYTDSGAALHTGMYFCQQVQQGKSPEAIVFRGSGDGYPSLTTGNMMVIYAAATTYLC</sequence>
<dbReference type="EMBL" id="BPRH01002953">
    <property type="protein sequence ID" value="GJF19540.1"/>
    <property type="molecule type" value="Genomic_DNA"/>
</dbReference>
<protein>
    <recommendedName>
        <fullName evidence="2">DUF732 domain-containing protein</fullName>
    </recommendedName>
</protein>
<proteinExistence type="predicted"/>
<evidence type="ECO:0000256" key="1">
    <source>
        <dbReference type="SAM" id="SignalP"/>
    </source>
</evidence>
<reference evidence="3 4" key="1">
    <citation type="submission" date="2021-08" db="EMBL/GenBank/DDBJ databases">
        <title>Draft genome sequence of Mycolicibacterium sp. NGTWS1702 strain.</title>
        <authorList>
            <person name="Matsumoto M."/>
            <person name="Tang B.C.C."/>
            <person name="Machida Y."/>
            <person name="Matoyama H."/>
            <person name="Kishihara T."/>
            <person name="Sato S."/>
            <person name="Kondo I."/>
            <person name="Sano M."/>
            <person name="Kato G."/>
        </authorList>
    </citation>
    <scope>NUCLEOTIDE SEQUENCE [LARGE SCALE GENOMIC DNA]</scope>
    <source>
        <strain evidence="3 4">NGTWSNA01</strain>
    </source>
</reference>
<feature type="signal peptide" evidence="1">
    <location>
        <begin position="1"/>
        <end position="50"/>
    </location>
</feature>
<evidence type="ECO:0000313" key="3">
    <source>
        <dbReference type="EMBL" id="GJF19540.1"/>
    </source>
</evidence>
<accession>A0ABQ4VCE9</accession>
<keyword evidence="4" id="KW-1185">Reference proteome</keyword>
<evidence type="ECO:0000259" key="2">
    <source>
        <dbReference type="Pfam" id="PF05305"/>
    </source>
</evidence>
<gene>
    <name evidence="3" type="ORF">NGTWS1702_28250</name>
</gene>
<dbReference type="Proteomes" id="UP001060504">
    <property type="component" value="Unassembled WGS sequence"/>
</dbReference>
<organism evidence="3 4">
    <name type="scientific">Mycolicibacterium cyprinidarum</name>
    <dbReference type="NCBI Taxonomy" id="2860311"/>
    <lineage>
        <taxon>Bacteria</taxon>
        <taxon>Bacillati</taxon>
        <taxon>Actinomycetota</taxon>
        <taxon>Actinomycetes</taxon>
        <taxon>Mycobacteriales</taxon>
        <taxon>Mycobacteriaceae</taxon>
        <taxon>Mycolicibacterium</taxon>
    </lineage>
</organism>
<dbReference type="Pfam" id="PF05305">
    <property type="entry name" value="DUF732"/>
    <property type="match status" value="1"/>
</dbReference>
<feature type="chain" id="PRO_5046495401" description="DUF732 domain-containing protein" evidence="1">
    <location>
        <begin position="51"/>
        <end position="130"/>
    </location>
</feature>